<dbReference type="PANTHER" id="PTHR32089">
    <property type="entry name" value="METHYL-ACCEPTING CHEMOTAXIS PROTEIN MCPB"/>
    <property type="match status" value="1"/>
</dbReference>
<keyword evidence="8" id="KW-1133">Transmembrane helix</keyword>
<keyword evidence="2" id="KW-1003">Cell membrane</keyword>
<evidence type="ECO:0000259" key="9">
    <source>
        <dbReference type="PROSITE" id="PS50111"/>
    </source>
</evidence>
<dbReference type="RefSeq" id="WP_047185499.1">
    <property type="nucleotide sequence ID" value="NZ_LGTK01000043.1"/>
</dbReference>
<dbReference type="InterPro" id="IPR004089">
    <property type="entry name" value="MCPsignal_dom"/>
</dbReference>
<comment type="subcellular location">
    <subcellularLocation>
        <location evidence="1">Cell membrane</location>
    </subcellularLocation>
</comment>
<evidence type="ECO:0000313" key="11">
    <source>
        <dbReference type="EMBL" id="KPH73575.1"/>
    </source>
</evidence>
<dbReference type="Pfam" id="PF00672">
    <property type="entry name" value="HAMP"/>
    <property type="match status" value="1"/>
</dbReference>
<dbReference type="Gene3D" id="6.10.340.10">
    <property type="match status" value="1"/>
</dbReference>
<feature type="transmembrane region" description="Helical" evidence="8">
    <location>
        <begin position="7"/>
        <end position="27"/>
    </location>
</feature>
<dbReference type="InterPro" id="IPR003660">
    <property type="entry name" value="HAMP_dom"/>
</dbReference>
<feature type="coiled-coil region" evidence="7">
    <location>
        <begin position="367"/>
        <end position="394"/>
    </location>
</feature>
<feature type="domain" description="Methyl-accepting transducer" evidence="9">
    <location>
        <begin position="279"/>
        <end position="515"/>
    </location>
</feature>
<comment type="similarity">
    <text evidence="5">Belongs to the methyl-accepting chemotaxis (MCP) protein family.</text>
</comment>
<evidence type="ECO:0000313" key="12">
    <source>
        <dbReference type="Proteomes" id="UP000037854"/>
    </source>
</evidence>
<evidence type="ECO:0000256" key="8">
    <source>
        <dbReference type="SAM" id="Phobius"/>
    </source>
</evidence>
<dbReference type="CDD" id="cd06225">
    <property type="entry name" value="HAMP"/>
    <property type="match status" value="1"/>
</dbReference>
<dbReference type="SUPFAM" id="SSF58104">
    <property type="entry name" value="Methyl-accepting chemotaxis protein (MCP) signaling domain"/>
    <property type="match status" value="1"/>
</dbReference>
<evidence type="ECO:0000256" key="2">
    <source>
        <dbReference type="ARBA" id="ARBA00022475"/>
    </source>
</evidence>
<dbReference type="SMART" id="SM00283">
    <property type="entry name" value="MA"/>
    <property type="match status" value="1"/>
</dbReference>
<proteinExistence type="inferred from homology"/>
<keyword evidence="12" id="KW-1185">Reference proteome</keyword>
<reference evidence="11 12" key="1">
    <citation type="submission" date="2015-07" db="EMBL/GenBank/DDBJ databases">
        <title>High-quality draft genome sequence of Oceanobacillus caeni HM6, a bacillus isolated from a human feces.</title>
        <authorList>
            <person name="Kumar J."/>
            <person name="Verma M.K."/>
            <person name="Pandey R."/>
            <person name="Bhambi M."/>
            <person name="Chauhan N."/>
        </authorList>
    </citation>
    <scope>NUCLEOTIDE SEQUENCE [LARGE SCALE GENOMIC DNA]</scope>
    <source>
        <strain evidence="11 12">HM6</strain>
    </source>
</reference>
<feature type="transmembrane region" description="Helical" evidence="8">
    <location>
        <begin position="188"/>
        <end position="206"/>
    </location>
</feature>
<evidence type="ECO:0000256" key="5">
    <source>
        <dbReference type="ARBA" id="ARBA00029447"/>
    </source>
</evidence>
<organism evidence="11 12">
    <name type="scientific">Oceanobacillus caeni</name>
    <dbReference type="NCBI Taxonomy" id="405946"/>
    <lineage>
        <taxon>Bacteria</taxon>
        <taxon>Bacillati</taxon>
        <taxon>Bacillota</taxon>
        <taxon>Bacilli</taxon>
        <taxon>Bacillales</taxon>
        <taxon>Bacillaceae</taxon>
        <taxon>Oceanobacillus</taxon>
    </lineage>
</organism>
<dbReference type="SMART" id="SM00304">
    <property type="entry name" value="HAMP"/>
    <property type="match status" value="2"/>
</dbReference>
<gene>
    <name evidence="11" type="ORF">AFL42_11960</name>
</gene>
<dbReference type="Pfam" id="PF00015">
    <property type="entry name" value="MCPsignal"/>
    <property type="match status" value="1"/>
</dbReference>
<evidence type="ECO:0000256" key="6">
    <source>
        <dbReference type="PROSITE-ProRule" id="PRU00284"/>
    </source>
</evidence>
<evidence type="ECO:0000259" key="10">
    <source>
        <dbReference type="PROSITE" id="PS50885"/>
    </source>
</evidence>
<name>A0ABR5MHP1_9BACI</name>
<dbReference type="PROSITE" id="PS50885">
    <property type="entry name" value="HAMP"/>
    <property type="match status" value="1"/>
</dbReference>
<evidence type="ECO:0000256" key="1">
    <source>
        <dbReference type="ARBA" id="ARBA00004236"/>
    </source>
</evidence>
<keyword evidence="3 8" id="KW-0472">Membrane</keyword>
<dbReference type="EMBL" id="LGTK01000043">
    <property type="protein sequence ID" value="KPH73575.1"/>
    <property type="molecule type" value="Genomic_DNA"/>
</dbReference>
<keyword evidence="4 6" id="KW-0807">Transducer</keyword>
<comment type="caution">
    <text evidence="11">The sequence shown here is derived from an EMBL/GenBank/DDBJ whole genome shotgun (WGS) entry which is preliminary data.</text>
</comment>
<keyword evidence="7" id="KW-0175">Coiled coil</keyword>
<dbReference type="Proteomes" id="UP000037854">
    <property type="component" value="Unassembled WGS sequence"/>
</dbReference>
<keyword evidence="8" id="KW-0812">Transmembrane</keyword>
<accession>A0ABR5MHP1</accession>
<dbReference type="Gene3D" id="1.10.287.950">
    <property type="entry name" value="Methyl-accepting chemotaxis protein"/>
    <property type="match status" value="1"/>
</dbReference>
<sequence>MKRKSLTWNLGIIILGVIIATVIINGFTTYRTAYNSLYKAAGIEAYGCANITTGLLTTDDIEDLKNENRNNEIGETLNWTVDHKDIFESHYILSLDGKILALDDNLKADGFQIGDSFPMDEEAIKTLKETKHSTYSEIYEYGGIERISGYAPIFEDHDSTKELVAISVIDFDANIVTDRTWDVVKEGILVGMIPLLLAAAITIYLIRKKTKPISSLIEQTNKIANGDITKKEVNVNSKDEVGDLARNLDYMSDNLREIIVTIKEASHNLSSNANDTSISMQEIKMALSHVSQNMEEIAAGTSEGADMTTDVSNSLMDLAELIQSSREKADVSVKSAESTMETAKTGIQKVNEIVEQMNTIKRSSSDTKQAIEELNAYTNEIQQITETITRIAEQTNLLALNAAIEAARAGEQGRGFAVVANEIRKLAEQSNKEASGVEKVISKITSNIVGTVETIEDNHKNVEAGEKSVIETGEALENIQTAVLNIAEEISELSELTHEEATTSETMIQQVKRLEQTNESMASNAQGVSAASEETTASIEETADRSTHLVDLSNELNKIVSKFKL</sequence>
<dbReference type="PROSITE" id="PS50111">
    <property type="entry name" value="CHEMOTAXIS_TRANSDUC_2"/>
    <property type="match status" value="1"/>
</dbReference>
<dbReference type="PANTHER" id="PTHR32089:SF112">
    <property type="entry name" value="LYSOZYME-LIKE PROTEIN-RELATED"/>
    <property type="match status" value="1"/>
</dbReference>
<protein>
    <submittedName>
        <fullName evidence="11">Chemotaxis protein</fullName>
    </submittedName>
</protein>
<evidence type="ECO:0000256" key="3">
    <source>
        <dbReference type="ARBA" id="ARBA00023136"/>
    </source>
</evidence>
<evidence type="ECO:0000256" key="4">
    <source>
        <dbReference type="ARBA" id="ARBA00023224"/>
    </source>
</evidence>
<feature type="domain" description="HAMP" evidence="10">
    <location>
        <begin position="207"/>
        <end position="260"/>
    </location>
</feature>
<evidence type="ECO:0000256" key="7">
    <source>
        <dbReference type="SAM" id="Coils"/>
    </source>
</evidence>